<name>A0A2P2HXG0_9CRUS</name>
<dbReference type="AlphaFoldDB" id="A0A2P2HXG0"/>
<keyword evidence="1" id="KW-0539">Nucleus</keyword>
<feature type="domain" description="Suppressor of fused-like" evidence="3">
    <location>
        <begin position="78"/>
        <end position="254"/>
    </location>
</feature>
<dbReference type="InterPro" id="IPR016591">
    <property type="entry name" value="Suppressor_of_fused_euk"/>
</dbReference>
<feature type="domain" description="Suppressor of fused C-terminal" evidence="4">
    <location>
        <begin position="267"/>
        <end position="488"/>
    </location>
</feature>
<proteinExistence type="evidence at transcript level"/>
<dbReference type="PANTHER" id="PTHR10928:SF2">
    <property type="entry name" value="SUPPRESSOR OF FUSED HOMOLOG"/>
    <property type="match status" value="1"/>
</dbReference>
<dbReference type="EMBL" id="IACF01000711">
    <property type="protein sequence ID" value="LAB66469.1"/>
    <property type="molecule type" value="mRNA"/>
</dbReference>
<keyword evidence="1" id="KW-0963">Cytoplasm</keyword>
<dbReference type="InterPro" id="IPR038489">
    <property type="entry name" value="SUFU_C_sf"/>
</dbReference>
<organism evidence="5">
    <name type="scientific">Hirondellea gigas</name>
    <dbReference type="NCBI Taxonomy" id="1518452"/>
    <lineage>
        <taxon>Eukaryota</taxon>
        <taxon>Metazoa</taxon>
        <taxon>Ecdysozoa</taxon>
        <taxon>Arthropoda</taxon>
        <taxon>Crustacea</taxon>
        <taxon>Multicrustacea</taxon>
        <taxon>Malacostraca</taxon>
        <taxon>Eumalacostraca</taxon>
        <taxon>Peracarida</taxon>
        <taxon>Amphipoda</taxon>
        <taxon>Amphilochidea</taxon>
        <taxon>Lysianassida</taxon>
        <taxon>Lysianassidira</taxon>
        <taxon>Lysianassoidea</taxon>
        <taxon>Lysianassidae</taxon>
        <taxon>Hirondellea</taxon>
    </lineage>
</organism>
<dbReference type="SUPFAM" id="SSF103359">
    <property type="entry name" value="Suppressor of Fused, N-terminal domain"/>
    <property type="match status" value="1"/>
</dbReference>
<evidence type="ECO:0000256" key="2">
    <source>
        <dbReference type="SAM" id="MobiDB-lite"/>
    </source>
</evidence>
<dbReference type="Pfam" id="PF05076">
    <property type="entry name" value="SUFU"/>
    <property type="match status" value="1"/>
</dbReference>
<evidence type="ECO:0000313" key="5">
    <source>
        <dbReference type="EMBL" id="LAB66469.1"/>
    </source>
</evidence>
<dbReference type="InterPro" id="IPR037181">
    <property type="entry name" value="SUFU_N"/>
</dbReference>
<dbReference type="InterPro" id="IPR007768">
    <property type="entry name" value="Suppressor_of_fused"/>
</dbReference>
<comment type="subcellular location">
    <subcellularLocation>
        <location evidence="1">Cytoplasm</location>
    </subcellularLocation>
    <subcellularLocation>
        <location evidence="1">Nucleus</location>
    </subcellularLocation>
</comment>
<dbReference type="PANTHER" id="PTHR10928">
    <property type="entry name" value="SUPPRESSOR OF FUSED"/>
    <property type="match status" value="1"/>
</dbReference>
<dbReference type="GO" id="GO:0005737">
    <property type="term" value="C:cytoplasm"/>
    <property type="evidence" value="ECO:0007669"/>
    <property type="project" value="UniProtKB-SubCell"/>
</dbReference>
<feature type="compositionally biased region" description="Basic and acidic residues" evidence="2">
    <location>
        <begin position="1"/>
        <end position="12"/>
    </location>
</feature>
<feature type="region of interest" description="Disordered" evidence="2">
    <location>
        <begin position="1"/>
        <end position="40"/>
    </location>
</feature>
<evidence type="ECO:0000259" key="3">
    <source>
        <dbReference type="Pfam" id="PF05076"/>
    </source>
</evidence>
<dbReference type="GO" id="GO:0005634">
    <property type="term" value="C:nucleus"/>
    <property type="evidence" value="ECO:0007669"/>
    <property type="project" value="UniProtKB-SubCell"/>
</dbReference>
<protein>
    <recommendedName>
        <fullName evidence="1">Suppressor of fused homolog</fullName>
    </recommendedName>
</protein>
<reference evidence="5" key="1">
    <citation type="journal article" date="2018" name="Biosci. Biotechnol. Biochem.">
        <title>Polysaccharide hydrolase of the hadal zone amphipods Hirondellea gigas.</title>
        <authorList>
            <person name="Kobayashi H."/>
            <person name="Nagahama T."/>
            <person name="Arai W."/>
            <person name="Sasagawa Y."/>
            <person name="Umeda M."/>
            <person name="Hayashi T."/>
            <person name="Nikaido I."/>
            <person name="Watanabe H."/>
            <person name="Oguri K."/>
            <person name="Kitazato H."/>
            <person name="Fujioka K."/>
            <person name="Kido Y."/>
            <person name="Takami H."/>
        </authorList>
    </citation>
    <scope>NUCLEOTIDE SEQUENCE</scope>
    <source>
        <tissue evidence="5">Whole body</tissue>
    </source>
</reference>
<dbReference type="InterPro" id="IPR024314">
    <property type="entry name" value="SUFU_C"/>
</dbReference>
<dbReference type="Gene3D" id="3.30.1360.230">
    <property type="entry name" value="Sufu, C-terminal domain"/>
    <property type="match status" value="1"/>
</dbReference>
<evidence type="ECO:0000256" key="1">
    <source>
        <dbReference type="PIRNR" id="PIRNR011844"/>
    </source>
</evidence>
<evidence type="ECO:0000259" key="4">
    <source>
        <dbReference type="Pfam" id="PF12470"/>
    </source>
</evidence>
<feature type="compositionally biased region" description="Polar residues" evidence="2">
    <location>
        <begin position="13"/>
        <end position="25"/>
    </location>
</feature>
<accession>A0A2P2HXG0</accession>
<dbReference type="PIRSF" id="PIRSF011844">
    <property type="entry name" value="Suppressor_of_fused_protein"/>
    <property type="match status" value="1"/>
</dbReference>
<sequence length="492" mass="52736">MDKEEMDWKEGKSQSSNGSVTQKTDNVGIRETTKSGGSLTEGGIPLGLEALFSACRRLYPEQPNPLQVTALVKYWLGGPDPLDYISMYEVPGNLKLNIPPHWHYISFGLSDIHGDGRVHEFVGPGQPSGFGFELTMRLKREPTDKAPPTWPAALMQSLAKYVFQSESVLCVGDHVSWHSPLDGSESRLQHMLMAEDSKLGSVATPNGNMQFVQVVGITSDELRAVQHWNGAGVLDIMKRSLVTGGPLLVTDLRRGESIYEADPGVAEEIEAGIEAHGSNLSGVSAKIAWSATQPHMQCAGGGSNGDVNSDTAERVSSLESEQIKIMLKKGLMTATSLPSAASDPASAQESSCQAEKASDACGAVSEKCQAEPVELSVVTRLDSLHITINLESGALLPLALRGRLKHDRHFTFKSVTGPAALTLVAAGVSGAFVSPESPYGLRGPWLQVLIPPDLLDKMSDDLSALADPDEVKVPAQFSWPSHKLTITVHAEE</sequence>
<dbReference type="InterPro" id="IPR020941">
    <property type="entry name" value="SUFU-like_domain"/>
</dbReference>
<dbReference type="Pfam" id="PF12470">
    <property type="entry name" value="SUFU_C"/>
    <property type="match status" value="1"/>
</dbReference>
<comment type="similarity">
    <text evidence="1">Belongs to the SUFU family.</text>
</comment>